<evidence type="ECO:0000313" key="3">
    <source>
        <dbReference type="EMBL" id="JAG49462.1"/>
    </source>
</evidence>
<feature type="region of interest" description="Disordered" evidence="1">
    <location>
        <begin position="1"/>
        <end position="21"/>
    </location>
</feature>
<reference evidence="3" key="3">
    <citation type="submission" date="2014-09" db="EMBL/GenBank/DDBJ databases">
        <authorList>
            <person name="Magalhaes I.L.F."/>
            <person name="Oliveira U."/>
            <person name="Santos F.R."/>
            <person name="Vidigal T.H.D.A."/>
            <person name="Brescovit A.D."/>
            <person name="Santos A.J."/>
        </authorList>
    </citation>
    <scope>NUCLEOTIDE SEQUENCE</scope>
</reference>
<protein>
    <submittedName>
        <fullName evidence="2">NAD-dependent malic enzyme</fullName>
    </submittedName>
</protein>
<evidence type="ECO:0000313" key="2">
    <source>
        <dbReference type="EMBL" id="JAG05153.1"/>
    </source>
</evidence>
<feature type="non-terminal residue" evidence="2">
    <location>
        <position position="231"/>
    </location>
</feature>
<dbReference type="EMBL" id="GBHO01038451">
    <property type="protein sequence ID" value="JAG05153.1"/>
    <property type="molecule type" value="Transcribed_RNA"/>
</dbReference>
<accession>A0A0A9WF85</accession>
<sequence length="231" mass="26069">MSVQESSIQAEIRVGSGEESKGTLTMCPTCKGKGFLTEMEKLKNGLKSNSEPTMPLGLPKIRSPQNRSMRTQLKSNEDVLPVLPSKTLGTVNRVFNRSSRRTERLPPIIKRRDPSAASSEGSFNGEIIPQVEIDDMPEFIRRAKKRMKSGDIDEVSQGVVDVVHIAMEDDNLAYPLMPLVNRHLVEMLRSLRVIVLRRACQTISNLFRKMSYVTRPEFDEMLVLLLKRTAD</sequence>
<evidence type="ECO:0000256" key="1">
    <source>
        <dbReference type="SAM" id="MobiDB-lite"/>
    </source>
</evidence>
<dbReference type="Gene3D" id="1.25.10.10">
    <property type="entry name" value="Leucine-rich Repeat Variant"/>
    <property type="match status" value="1"/>
</dbReference>
<reference evidence="2" key="1">
    <citation type="journal article" date="2014" name="PLoS ONE">
        <title>Transcriptome-Based Identification of ABC Transporters in the Western Tarnished Plant Bug Lygus hesperus.</title>
        <authorList>
            <person name="Hull J.J."/>
            <person name="Chaney K."/>
            <person name="Geib S.M."/>
            <person name="Fabrick J.A."/>
            <person name="Brent C.S."/>
            <person name="Walsh D."/>
            <person name="Lavine L.C."/>
        </authorList>
    </citation>
    <scope>NUCLEOTIDE SEQUENCE</scope>
</reference>
<dbReference type="InterPro" id="IPR011989">
    <property type="entry name" value="ARM-like"/>
</dbReference>
<reference evidence="2" key="2">
    <citation type="submission" date="2014-07" db="EMBL/GenBank/DDBJ databases">
        <authorList>
            <person name="Hull J."/>
        </authorList>
    </citation>
    <scope>NUCLEOTIDE SEQUENCE</scope>
</reference>
<name>A0A0A9WF85_LYGHE</name>
<feature type="region of interest" description="Disordered" evidence="1">
    <location>
        <begin position="99"/>
        <end position="122"/>
    </location>
</feature>
<gene>
    <name evidence="2" type="primary">maeA_1</name>
    <name evidence="2" type="ORF">CM83_3246</name>
</gene>
<organism evidence="2">
    <name type="scientific">Lygus hesperus</name>
    <name type="common">Western plant bug</name>
    <dbReference type="NCBI Taxonomy" id="30085"/>
    <lineage>
        <taxon>Eukaryota</taxon>
        <taxon>Metazoa</taxon>
        <taxon>Ecdysozoa</taxon>
        <taxon>Arthropoda</taxon>
        <taxon>Hexapoda</taxon>
        <taxon>Insecta</taxon>
        <taxon>Pterygota</taxon>
        <taxon>Neoptera</taxon>
        <taxon>Paraneoptera</taxon>
        <taxon>Hemiptera</taxon>
        <taxon>Heteroptera</taxon>
        <taxon>Panheteroptera</taxon>
        <taxon>Cimicomorpha</taxon>
        <taxon>Miridae</taxon>
        <taxon>Mirini</taxon>
        <taxon>Lygus</taxon>
    </lineage>
</organism>
<proteinExistence type="predicted"/>
<dbReference type="EMBL" id="GBRD01016364">
    <property type="protein sequence ID" value="JAG49462.1"/>
    <property type="molecule type" value="Transcribed_RNA"/>
</dbReference>
<dbReference type="AlphaFoldDB" id="A0A0A9WF85"/>
<feature type="compositionally biased region" description="Basic and acidic residues" evidence="1">
    <location>
        <begin position="100"/>
        <end position="114"/>
    </location>
</feature>